<proteinExistence type="inferred from homology"/>
<feature type="domain" description="Core" evidence="5">
    <location>
        <begin position="147"/>
        <end position="246"/>
    </location>
</feature>
<dbReference type="GeneID" id="80919769"/>
<evidence type="ECO:0000256" key="1">
    <source>
        <dbReference type="ARBA" id="ARBA00006718"/>
    </source>
</evidence>
<reference evidence="6" key="1">
    <citation type="submission" date="2022-10" db="EMBL/GenBank/DDBJ databases">
        <authorList>
            <person name="Byrne P K."/>
        </authorList>
    </citation>
    <scope>NUCLEOTIDE SEQUENCE</scope>
    <source>
        <strain evidence="6">IFO1815</strain>
    </source>
</reference>
<dbReference type="InterPro" id="IPR017870">
    <property type="entry name" value="FeS_cluster_insertion_CS"/>
</dbReference>
<dbReference type="InterPro" id="IPR000361">
    <property type="entry name" value="ATAP_core_dom"/>
</dbReference>
<dbReference type="PROSITE" id="PS01152">
    <property type="entry name" value="HESB"/>
    <property type="match status" value="1"/>
</dbReference>
<dbReference type="EMBL" id="OX365768">
    <property type="protein sequence ID" value="CAI4034915.1"/>
    <property type="molecule type" value="Genomic_DNA"/>
</dbReference>
<dbReference type="PANTHER" id="PTHR10072:SF41">
    <property type="entry name" value="IRON-SULFUR CLUSTER ASSEMBLY 1 HOMOLOG, MITOCHONDRIAL"/>
    <property type="match status" value="1"/>
</dbReference>
<dbReference type="InterPro" id="IPR016092">
    <property type="entry name" value="ATAP"/>
</dbReference>
<dbReference type="Pfam" id="PF01521">
    <property type="entry name" value="Fe-S_biosyn"/>
    <property type="match status" value="1"/>
</dbReference>
<comment type="function">
    <text evidence="2">Involved in the assembly of mitochondrial and cytoplasmic iron-sulfur proteins. Probably involved in the binding of an intermediate of Fe/S cluster assembly.</text>
</comment>
<organism evidence="6 7">
    <name type="scientific">Saccharomyces mikatae IFO 1815</name>
    <dbReference type="NCBI Taxonomy" id="226126"/>
    <lineage>
        <taxon>Eukaryota</taxon>
        <taxon>Fungi</taxon>
        <taxon>Dikarya</taxon>
        <taxon>Ascomycota</taxon>
        <taxon>Saccharomycotina</taxon>
        <taxon>Saccharomycetes</taxon>
        <taxon>Saccharomycetales</taxon>
        <taxon>Saccharomycetaceae</taxon>
        <taxon>Saccharomyces</taxon>
    </lineage>
</organism>
<evidence type="ECO:0000256" key="3">
    <source>
        <dbReference type="ARBA" id="ARBA00071673"/>
    </source>
</evidence>
<dbReference type="GO" id="GO:0016226">
    <property type="term" value="P:iron-sulfur cluster assembly"/>
    <property type="evidence" value="ECO:0007669"/>
    <property type="project" value="InterPro"/>
</dbReference>
<dbReference type="SUPFAM" id="SSF89360">
    <property type="entry name" value="HesB-like domain"/>
    <property type="match status" value="1"/>
</dbReference>
<dbReference type="FunFam" id="2.60.300.12:FF:000001">
    <property type="entry name" value="Iron-binding protein IscA"/>
    <property type="match status" value="1"/>
</dbReference>
<evidence type="ECO:0000313" key="7">
    <source>
        <dbReference type="Proteomes" id="UP001161438"/>
    </source>
</evidence>
<dbReference type="InterPro" id="IPR050322">
    <property type="entry name" value="Fe-S_cluster_asmbl/transfer"/>
</dbReference>
<keyword evidence="7" id="KW-1185">Reference proteome</keyword>
<dbReference type="Gene3D" id="2.60.300.12">
    <property type="entry name" value="HesB-like domain"/>
    <property type="match status" value="1"/>
</dbReference>
<evidence type="ECO:0000256" key="4">
    <source>
        <dbReference type="SAM" id="MobiDB-lite"/>
    </source>
</evidence>
<dbReference type="PANTHER" id="PTHR10072">
    <property type="entry name" value="IRON-SULFUR CLUSTER ASSEMBLY PROTEIN"/>
    <property type="match status" value="1"/>
</dbReference>
<protein>
    <recommendedName>
        <fullName evidence="3">Iron-sulfur assembly protein 1</fullName>
    </recommendedName>
</protein>
<sequence>MINAGRSRNSVLLARRFLSTGGFWQGSTNGTMSRTINNVNPFKLRFIPKTAPTATEVASTDGQLSGKKPFKFIVSNQSAAKKAGKSPKWSSYAFPSPETIKSHEEAVKRQNQAIDEQKIAAEAKSDCSCTEPPKKRKRKLRPRKALITLSPKAVKHLRGLLAQPEPKLIRVSARNRGCSGLTYDLQYISEPGKFDEVVEQDGVKIVIDSKALFSIIGSEMDWVDDKLASKFVFKNPNSKGTCGCGESFMV</sequence>
<dbReference type="Proteomes" id="UP001161438">
    <property type="component" value="Chromosome 12"/>
</dbReference>
<comment type="similarity">
    <text evidence="1">Belongs to the HesB/IscA family.</text>
</comment>
<gene>
    <name evidence="6" type="primary">SMKI12G0510</name>
    <name evidence="6" type="ORF">SMKI_12G0510</name>
</gene>
<dbReference type="NCBIfam" id="TIGR00049">
    <property type="entry name" value="iron-sulfur cluster assembly accessory protein"/>
    <property type="match status" value="1"/>
</dbReference>
<dbReference type="AlphaFoldDB" id="A0AA35IRQ0"/>
<accession>A0AA35IRQ0</accession>
<dbReference type="RefSeq" id="XP_056078035.1">
    <property type="nucleotide sequence ID" value="XM_056224081.1"/>
</dbReference>
<feature type="region of interest" description="Disordered" evidence="4">
    <location>
        <begin position="122"/>
        <end position="141"/>
    </location>
</feature>
<dbReference type="GO" id="GO:0005739">
    <property type="term" value="C:mitochondrion"/>
    <property type="evidence" value="ECO:0007669"/>
    <property type="project" value="TreeGrafter"/>
</dbReference>
<dbReference type="InterPro" id="IPR035903">
    <property type="entry name" value="HesB-like_dom_sf"/>
</dbReference>
<evidence type="ECO:0000259" key="5">
    <source>
        <dbReference type="Pfam" id="PF01521"/>
    </source>
</evidence>
<name>A0AA35IRQ0_SACMI</name>
<evidence type="ECO:0000256" key="2">
    <source>
        <dbReference type="ARBA" id="ARBA00054873"/>
    </source>
</evidence>
<evidence type="ECO:0000313" key="6">
    <source>
        <dbReference type="EMBL" id="CAI4034915.1"/>
    </source>
</evidence>
<dbReference type="GO" id="GO:0051537">
    <property type="term" value="F:2 iron, 2 sulfur cluster binding"/>
    <property type="evidence" value="ECO:0007669"/>
    <property type="project" value="TreeGrafter"/>
</dbReference>